<proteinExistence type="predicted"/>
<evidence type="ECO:0000256" key="3">
    <source>
        <dbReference type="SAM" id="MobiDB-lite"/>
    </source>
</evidence>
<feature type="transmembrane region" description="Helical" evidence="4">
    <location>
        <begin position="7"/>
        <end position="24"/>
    </location>
</feature>
<dbReference type="PROSITE" id="PS51677">
    <property type="entry name" value="NODB"/>
    <property type="match status" value="1"/>
</dbReference>
<protein>
    <recommendedName>
        <fullName evidence="5">NodB homology domain-containing protein</fullName>
    </recommendedName>
</protein>
<dbReference type="RefSeq" id="WP_126795380.1">
    <property type="nucleotide sequence ID" value="NZ_CP060720.1"/>
</dbReference>
<evidence type="ECO:0000259" key="5">
    <source>
        <dbReference type="PROSITE" id="PS51677"/>
    </source>
</evidence>
<dbReference type="GO" id="GO:0005975">
    <property type="term" value="P:carbohydrate metabolic process"/>
    <property type="evidence" value="ECO:0007669"/>
    <property type="project" value="InterPro"/>
</dbReference>
<feature type="compositionally biased region" description="Basic and acidic residues" evidence="3">
    <location>
        <begin position="68"/>
        <end position="78"/>
    </location>
</feature>
<dbReference type="Gene3D" id="3.20.20.370">
    <property type="entry name" value="Glycoside hydrolase/deacetylase"/>
    <property type="match status" value="1"/>
</dbReference>
<dbReference type="PANTHER" id="PTHR10587:SF133">
    <property type="entry name" value="CHITIN DEACETYLASE 1-RELATED"/>
    <property type="match status" value="1"/>
</dbReference>
<dbReference type="GO" id="GO:0016810">
    <property type="term" value="F:hydrolase activity, acting on carbon-nitrogen (but not peptide) bonds"/>
    <property type="evidence" value="ECO:0007669"/>
    <property type="project" value="InterPro"/>
</dbReference>
<evidence type="ECO:0000313" key="7">
    <source>
        <dbReference type="Proteomes" id="UP000288028"/>
    </source>
</evidence>
<dbReference type="GO" id="GO:0046872">
    <property type="term" value="F:metal ion binding"/>
    <property type="evidence" value="ECO:0007669"/>
    <property type="project" value="UniProtKB-KW"/>
</dbReference>
<name>A0A430AV97_9ENTE</name>
<evidence type="ECO:0000313" key="6">
    <source>
        <dbReference type="EMBL" id="RSU11976.1"/>
    </source>
</evidence>
<dbReference type="GeneID" id="95579192"/>
<evidence type="ECO:0000256" key="2">
    <source>
        <dbReference type="ARBA" id="ARBA00022801"/>
    </source>
</evidence>
<keyword evidence="7" id="KW-1185">Reference proteome</keyword>
<comment type="caution">
    <text evidence="6">The sequence shown here is derived from an EMBL/GenBank/DDBJ whole genome shotgun (WGS) entry which is preliminary data.</text>
</comment>
<evidence type="ECO:0000256" key="4">
    <source>
        <dbReference type="SAM" id="Phobius"/>
    </source>
</evidence>
<dbReference type="Pfam" id="PF01522">
    <property type="entry name" value="Polysacc_deac_1"/>
    <property type="match status" value="1"/>
</dbReference>
<dbReference type="InterPro" id="IPR002509">
    <property type="entry name" value="NODB_dom"/>
</dbReference>
<dbReference type="InterPro" id="IPR050248">
    <property type="entry name" value="Polysacc_deacetylase_ArnD"/>
</dbReference>
<dbReference type="GO" id="GO:0016020">
    <property type="term" value="C:membrane"/>
    <property type="evidence" value="ECO:0007669"/>
    <property type="project" value="TreeGrafter"/>
</dbReference>
<keyword evidence="2" id="KW-0378">Hydrolase</keyword>
<keyword evidence="1" id="KW-0479">Metal-binding</keyword>
<dbReference type="OrthoDB" id="9812065at2"/>
<sequence length="282" mass="31585">MKKHLKYIIAFLILEIAVVSVAVWKTQASLATPTTTDSSVQQKSSASESKKEETTLAESTQSSQVEESSEKEPPKEVEAVNENSIALTFDDGPKRETTSQLLDILAQRNIKASFFILGQNISGNEDLLKRMKDEGHVIGSHSMYHYNLSQMDMTALKKDFNDMDDKIKAVFKEPFHYIRPPYGAANKQVAEVAKRPLVQWSVDSKDWSSKNTQSIINQVTQNTTPGAIILMHDIYAETINAVPAIIDNLTQQGYNFVTVDALLNHPTENLNYYSMNDNRPAN</sequence>
<feature type="region of interest" description="Disordered" evidence="3">
    <location>
        <begin position="32"/>
        <end position="92"/>
    </location>
</feature>
<reference evidence="6 7" key="1">
    <citation type="submission" date="2017-05" db="EMBL/GenBank/DDBJ databases">
        <title>Vagococcus spp. assemblies.</title>
        <authorList>
            <person name="Gulvik C.A."/>
        </authorList>
    </citation>
    <scope>NUCLEOTIDE SEQUENCE [LARGE SCALE GENOMIC DNA]</scope>
    <source>
        <strain evidence="6 7">SS1714</strain>
    </source>
</reference>
<dbReference type="EMBL" id="NGKB01000012">
    <property type="protein sequence ID" value="RSU11976.1"/>
    <property type="molecule type" value="Genomic_DNA"/>
</dbReference>
<feature type="compositionally biased region" description="Low complexity" evidence="3">
    <location>
        <begin position="38"/>
        <end position="47"/>
    </location>
</feature>
<keyword evidence="4" id="KW-1133">Transmembrane helix</keyword>
<accession>A0A430AV97</accession>
<keyword evidence="4" id="KW-0812">Transmembrane</keyword>
<organism evidence="6 7">
    <name type="scientific">Vagococcus carniphilus</name>
    <dbReference type="NCBI Taxonomy" id="218144"/>
    <lineage>
        <taxon>Bacteria</taxon>
        <taxon>Bacillati</taxon>
        <taxon>Bacillota</taxon>
        <taxon>Bacilli</taxon>
        <taxon>Lactobacillales</taxon>
        <taxon>Enterococcaceae</taxon>
        <taxon>Vagococcus</taxon>
    </lineage>
</organism>
<keyword evidence="4" id="KW-0472">Membrane</keyword>
<dbReference type="SUPFAM" id="SSF88713">
    <property type="entry name" value="Glycoside hydrolase/deacetylase"/>
    <property type="match status" value="1"/>
</dbReference>
<dbReference type="AlphaFoldDB" id="A0A430AV97"/>
<gene>
    <name evidence="6" type="ORF">CBF28_11430</name>
</gene>
<feature type="domain" description="NodB homology" evidence="5">
    <location>
        <begin position="83"/>
        <end position="257"/>
    </location>
</feature>
<dbReference type="PANTHER" id="PTHR10587">
    <property type="entry name" value="GLYCOSYL TRANSFERASE-RELATED"/>
    <property type="match status" value="1"/>
</dbReference>
<dbReference type="InterPro" id="IPR011330">
    <property type="entry name" value="Glyco_hydro/deAcase_b/a-brl"/>
</dbReference>
<evidence type="ECO:0000256" key="1">
    <source>
        <dbReference type="ARBA" id="ARBA00022723"/>
    </source>
</evidence>
<dbReference type="Proteomes" id="UP000288028">
    <property type="component" value="Unassembled WGS sequence"/>
</dbReference>